<proteinExistence type="predicted"/>
<reference evidence="4" key="2">
    <citation type="submission" date="2015-08" db="UniProtKB">
        <authorList>
            <consortium name="WormBaseParasite"/>
        </authorList>
    </citation>
    <scope>IDENTIFICATION</scope>
</reference>
<name>A0A0K0F3Y4_STRVS</name>
<dbReference type="SUPFAM" id="SSF52047">
    <property type="entry name" value="RNI-like"/>
    <property type="match status" value="1"/>
</dbReference>
<evidence type="ECO:0000256" key="1">
    <source>
        <dbReference type="ARBA" id="ARBA00022786"/>
    </source>
</evidence>
<sequence length="475" mass="54777">MSLLNDDCWLIIFSNLSIKERVKCERVCKRFYHVLRNYNRGYIKEKKIDFFSILITNFEKLYNKEKLNYLPCISGIMQRCGRNLEHISFGKKWLSLKQDVIDEMESYTEKLRYINLSGVMLIGSICKFLSKNAKTLEILNLDECHFYDEECIKDDINNIFGKFTNLKKLHLQKNCMSLSKLYQVNRDLKVLDLTYPIYFNIYEFNTFLKNHLSLEELYLNGIQTLNSESIQLISSLKNLLVLEIGNLATTQLPISLLSNVKTLTTLSINYVTSFDDMILEILLHALNNLQSLSLTHCINISNFSSLKLAKKLCNLTITHSNTLCDLDMEYLSQNKTLSSVKIQRCPFLTNVSINNLIKNCPLNRVEIVDCPAIGDASLYVIAKSTKVYKIISFEGCCNVTNEGVKALAKMRSLDELINLDVSHIKNVDDSAIEKLCEELRNKKTNRQKLLGICVKQTSVTKFIENKVNDKINLYY</sequence>
<evidence type="ECO:0000259" key="2">
    <source>
        <dbReference type="SMART" id="SM00256"/>
    </source>
</evidence>
<dbReference type="AlphaFoldDB" id="A0A0K0F3Y4"/>
<dbReference type="WBParaSite" id="SVE_0351900.1">
    <property type="protein sequence ID" value="SVE_0351900.1"/>
    <property type="gene ID" value="SVE_0351900"/>
</dbReference>
<dbReference type="SUPFAM" id="SSF81383">
    <property type="entry name" value="F-box domain"/>
    <property type="match status" value="1"/>
</dbReference>
<dbReference type="Pfam" id="PF00646">
    <property type="entry name" value="F-box"/>
    <property type="match status" value="1"/>
</dbReference>
<dbReference type="SMART" id="SM00367">
    <property type="entry name" value="LRR_CC"/>
    <property type="match status" value="5"/>
</dbReference>
<dbReference type="InterPro" id="IPR001810">
    <property type="entry name" value="F-box_dom"/>
</dbReference>
<dbReference type="SMART" id="SM00256">
    <property type="entry name" value="FBOX"/>
    <property type="match status" value="1"/>
</dbReference>
<evidence type="ECO:0000313" key="4">
    <source>
        <dbReference type="WBParaSite" id="SVE_0351900.1"/>
    </source>
</evidence>
<dbReference type="GO" id="GO:0031146">
    <property type="term" value="P:SCF-dependent proteasomal ubiquitin-dependent protein catabolic process"/>
    <property type="evidence" value="ECO:0007669"/>
    <property type="project" value="TreeGrafter"/>
</dbReference>
<dbReference type="InterPro" id="IPR036047">
    <property type="entry name" value="F-box-like_dom_sf"/>
</dbReference>
<accession>A0A0K0F3Y4</accession>
<dbReference type="PANTHER" id="PTHR13318">
    <property type="entry name" value="PARTNER OF PAIRED, ISOFORM B-RELATED"/>
    <property type="match status" value="1"/>
</dbReference>
<reference evidence="3" key="1">
    <citation type="submission" date="2014-07" db="EMBL/GenBank/DDBJ databases">
        <authorList>
            <person name="Martin A.A"/>
            <person name="De Silva N."/>
        </authorList>
    </citation>
    <scope>NUCLEOTIDE SEQUENCE</scope>
</reference>
<dbReference type="GO" id="GO:0019005">
    <property type="term" value="C:SCF ubiquitin ligase complex"/>
    <property type="evidence" value="ECO:0007669"/>
    <property type="project" value="TreeGrafter"/>
</dbReference>
<protein>
    <submittedName>
        <fullName evidence="4">F-box domain-containing protein</fullName>
    </submittedName>
</protein>
<dbReference type="InterPro" id="IPR006553">
    <property type="entry name" value="Leu-rich_rpt_Cys-con_subtyp"/>
</dbReference>
<evidence type="ECO:0000313" key="3">
    <source>
        <dbReference type="Proteomes" id="UP000035680"/>
    </source>
</evidence>
<organism evidence="3 4">
    <name type="scientific">Strongyloides venezuelensis</name>
    <name type="common">Threadworm</name>
    <dbReference type="NCBI Taxonomy" id="75913"/>
    <lineage>
        <taxon>Eukaryota</taxon>
        <taxon>Metazoa</taxon>
        <taxon>Ecdysozoa</taxon>
        <taxon>Nematoda</taxon>
        <taxon>Chromadorea</taxon>
        <taxon>Rhabditida</taxon>
        <taxon>Tylenchina</taxon>
        <taxon>Panagrolaimomorpha</taxon>
        <taxon>Strongyloidoidea</taxon>
        <taxon>Strongyloididae</taxon>
        <taxon>Strongyloides</taxon>
    </lineage>
</organism>
<keyword evidence="1" id="KW-0833">Ubl conjugation pathway</keyword>
<keyword evidence="3" id="KW-1185">Reference proteome</keyword>
<dbReference type="Gene3D" id="3.80.10.10">
    <property type="entry name" value="Ribonuclease Inhibitor"/>
    <property type="match status" value="1"/>
</dbReference>
<dbReference type="Proteomes" id="UP000035680">
    <property type="component" value="Unassembled WGS sequence"/>
</dbReference>
<dbReference type="InterPro" id="IPR032675">
    <property type="entry name" value="LRR_dom_sf"/>
</dbReference>
<dbReference type="STRING" id="75913.A0A0K0F3Y4"/>
<feature type="domain" description="F-box" evidence="2">
    <location>
        <begin position="4"/>
        <end position="44"/>
    </location>
</feature>
<dbReference type="Gene3D" id="1.20.1280.50">
    <property type="match status" value="1"/>
</dbReference>